<organism evidence="2 3">
    <name type="scientific">Cryptococcus amylolentus CBS 6273</name>
    <dbReference type="NCBI Taxonomy" id="1296118"/>
    <lineage>
        <taxon>Eukaryota</taxon>
        <taxon>Fungi</taxon>
        <taxon>Dikarya</taxon>
        <taxon>Basidiomycota</taxon>
        <taxon>Agaricomycotina</taxon>
        <taxon>Tremellomycetes</taxon>
        <taxon>Tremellales</taxon>
        <taxon>Cryptococcaceae</taxon>
        <taxon>Cryptococcus</taxon>
    </lineage>
</organism>
<dbReference type="AlphaFoldDB" id="A0A1E3JAY9"/>
<evidence type="ECO:0000313" key="2">
    <source>
        <dbReference type="EMBL" id="ODN98038.1"/>
    </source>
</evidence>
<dbReference type="PANTHER" id="PTHR35567:SF1">
    <property type="entry name" value="CONSERVED FUNGAL PROTEIN (AFU_ORTHOLOGUE AFUA_1G14230)"/>
    <property type="match status" value="1"/>
</dbReference>
<evidence type="ECO:0000256" key="1">
    <source>
        <dbReference type="SAM" id="SignalP"/>
    </source>
</evidence>
<proteinExistence type="predicted"/>
<comment type="caution">
    <text evidence="2">The sequence shown here is derived from an EMBL/GenBank/DDBJ whole genome shotgun (WGS) entry which is preliminary data.</text>
</comment>
<feature type="signal peptide" evidence="1">
    <location>
        <begin position="1"/>
        <end position="18"/>
    </location>
</feature>
<sequence>MFTSPLIALLTALPAVLSCVVPRSPDLSSISSIQPQSFPDLAKSLPQGCSVSNITVALGNSSFSLVDGQLSSTIAVGRGIQNYTCTSGAYVSTGALANLFDVTCLYSMTAGKVDTNELSTVLPKMAFSALQYPDTLNLPVAIHHLFVDTPGSNTTGAISPLFVGSTDQVLVSKTATSNDLTDPSVNVPWLQLTAVEGQGTLAKSVYRLDTVNGQAPSTCDTEGEDLSVQYAALYWFTN</sequence>
<feature type="chain" id="PRO_5009130226" description="Malate dehydrogenase" evidence="1">
    <location>
        <begin position="19"/>
        <end position="238"/>
    </location>
</feature>
<dbReference type="OrthoDB" id="1859733at2759"/>
<gene>
    <name evidence="2" type="ORF">I350_07680</name>
</gene>
<dbReference type="EMBL" id="MEKH01000013">
    <property type="protein sequence ID" value="ODN98038.1"/>
    <property type="molecule type" value="Genomic_DNA"/>
</dbReference>
<dbReference type="Pfam" id="PF11937">
    <property type="entry name" value="DUF3455"/>
    <property type="match status" value="1"/>
</dbReference>
<accession>A0A1E3JAY9</accession>
<keyword evidence="1" id="KW-0732">Signal</keyword>
<reference evidence="2 3" key="1">
    <citation type="submission" date="2016-06" db="EMBL/GenBank/DDBJ databases">
        <title>Evolution of pathogenesis and genome organization in the Tremellales.</title>
        <authorList>
            <person name="Cuomo C."/>
            <person name="Litvintseva A."/>
            <person name="Heitman J."/>
            <person name="Chen Y."/>
            <person name="Sun S."/>
            <person name="Springer D."/>
            <person name="Dromer F."/>
            <person name="Young S."/>
            <person name="Zeng Q."/>
            <person name="Chapman S."/>
            <person name="Gujja S."/>
            <person name="Saif S."/>
            <person name="Birren B."/>
        </authorList>
    </citation>
    <scope>NUCLEOTIDE SEQUENCE [LARGE SCALE GENOMIC DNA]</scope>
    <source>
        <strain evidence="2 3">CBS 6273</strain>
    </source>
</reference>
<evidence type="ECO:0000313" key="3">
    <source>
        <dbReference type="Proteomes" id="UP000095149"/>
    </source>
</evidence>
<evidence type="ECO:0008006" key="4">
    <source>
        <dbReference type="Google" id="ProtNLM"/>
    </source>
</evidence>
<name>A0A1E3JAY9_9TREE</name>
<protein>
    <recommendedName>
        <fullName evidence="4">Malate dehydrogenase</fullName>
    </recommendedName>
</protein>
<dbReference type="PANTHER" id="PTHR35567">
    <property type="entry name" value="MALATE DEHYDROGENASE (AFU_ORTHOLOGUE AFUA_2G13800)"/>
    <property type="match status" value="1"/>
</dbReference>
<dbReference type="InterPro" id="IPR021851">
    <property type="entry name" value="DUF3455"/>
</dbReference>
<dbReference type="Proteomes" id="UP000095149">
    <property type="component" value="Unassembled WGS sequence"/>
</dbReference>